<feature type="transmembrane region" description="Helical" evidence="5">
    <location>
        <begin position="93"/>
        <end position="113"/>
    </location>
</feature>
<dbReference type="Pfam" id="PF07690">
    <property type="entry name" value="MFS_1"/>
    <property type="match status" value="1"/>
</dbReference>
<feature type="transmembrane region" description="Helical" evidence="5">
    <location>
        <begin position="383"/>
        <end position="406"/>
    </location>
</feature>
<feature type="transmembrane region" description="Helical" evidence="5">
    <location>
        <begin position="358"/>
        <end position="377"/>
    </location>
</feature>
<dbReference type="GO" id="GO:0005886">
    <property type="term" value="C:plasma membrane"/>
    <property type="evidence" value="ECO:0007669"/>
    <property type="project" value="TreeGrafter"/>
</dbReference>
<feature type="transmembrane region" description="Helical" evidence="5">
    <location>
        <begin position="225"/>
        <end position="244"/>
    </location>
</feature>
<dbReference type="OrthoDB" id="3437016at2759"/>
<evidence type="ECO:0000259" key="6">
    <source>
        <dbReference type="PROSITE" id="PS50850"/>
    </source>
</evidence>
<evidence type="ECO:0000256" key="1">
    <source>
        <dbReference type="ARBA" id="ARBA00004141"/>
    </source>
</evidence>
<evidence type="ECO:0000256" key="4">
    <source>
        <dbReference type="ARBA" id="ARBA00023136"/>
    </source>
</evidence>
<evidence type="ECO:0000256" key="2">
    <source>
        <dbReference type="ARBA" id="ARBA00022692"/>
    </source>
</evidence>
<dbReference type="Proteomes" id="UP000008063">
    <property type="component" value="Unassembled WGS sequence"/>
</dbReference>
<dbReference type="HOGENOM" id="CLU_000960_22_0_1"/>
<feature type="transmembrane region" description="Helical" evidence="5">
    <location>
        <begin position="250"/>
        <end position="270"/>
    </location>
</feature>
<dbReference type="InterPro" id="IPR011701">
    <property type="entry name" value="MFS"/>
</dbReference>
<dbReference type="PROSITE" id="PS50850">
    <property type="entry name" value="MFS"/>
    <property type="match status" value="1"/>
</dbReference>
<feature type="transmembrane region" description="Helical" evidence="5">
    <location>
        <begin position="486"/>
        <end position="511"/>
    </location>
</feature>
<dbReference type="InParanoid" id="F8QDZ1"/>
<name>F8QDZ1_SERL3</name>
<dbReference type="PANTHER" id="PTHR23501">
    <property type="entry name" value="MAJOR FACILITATOR SUPERFAMILY"/>
    <property type="match status" value="1"/>
</dbReference>
<evidence type="ECO:0000313" key="8">
    <source>
        <dbReference type="Proteomes" id="UP000008063"/>
    </source>
</evidence>
<evidence type="ECO:0000256" key="5">
    <source>
        <dbReference type="SAM" id="Phobius"/>
    </source>
</evidence>
<dbReference type="STRING" id="936435.F8QDZ1"/>
<feature type="transmembrane region" description="Helical" evidence="5">
    <location>
        <begin position="63"/>
        <end position="81"/>
    </location>
</feature>
<feature type="transmembrane region" description="Helical" evidence="5">
    <location>
        <begin position="282"/>
        <end position="311"/>
    </location>
</feature>
<organism evidence="8">
    <name type="scientific">Serpula lacrymans var. lacrymans (strain S7.3)</name>
    <name type="common">Dry rot fungus</name>
    <dbReference type="NCBI Taxonomy" id="936435"/>
    <lineage>
        <taxon>Eukaryota</taxon>
        <taxon>Fungi</taxon>
        <taxon>Dikarya</taxon>
        <taxon>Basidiomycota</taxon>
        <taxon>Agaricomycotina</taxon>
        <taxon>Agaricomycetes</taxon>
        <taxon>Agaricomycetidae</taxon>
        <taxon>Boletales</taxon>
        <taxon>Coniophorineae</taxon>
        <taxon>Serpulaceae</taxon>
        <taxon>Serpula</taxon>
    </lineage>
</organism>
<keyword evidence="2 5" id="KW-0812">Transmembrane</keyword>
<dbReference type="PANTHER" id="PTHR23501:SF102">
    <property type="entry name" value="DRUG TRANSPORTER, PUTATIVE (AFU_ORTHOLOGUE AFUA_3G08530)-RELATED"/>
    <property type="match status" value="1"/>
</dbReference>
<dbReference type="GO" id="GO:0022857">
    <property type="term" value="F:transmembrane transporter activity"/>
    <property type="evidence" value="ECO:0007669"/>
    <property type="project" value="InterPro"/>
</dbReference>
<feature type="transmembrane region" description="Helical" evidence="5">
    <location>
        <begin position="119"/>
        <end position="141"/>
    </location>
</feature>
<dbReference type="SUPFAM" id="SSF103473">
    <property type="entry name" value="MFS general substrate transporter"/>
    <property type="match status" value="1"/>
</dbReference>
<sequence>MHPRSDSFDQPPSLPPNTSAKRDWRFWLIFLSLTVSFFNTALELCSVSTALPTIVDDLHGTQFVWVGSAYALAATAFVPLSGSLAEIWGRKPVMLSALIFFAIGSTICGSATSLEKYRWLSGISAIQGVGGGGIAALSQIILSDLVPLHERGLFNGMIGLAWSLASGIGPVVGGALAQRGQWRWLFYLNVPFCAVAGLLVLLFLKLRAPSSTLREKWERMDWLGNFIVIASTTSCIIALTWGGVQYPWSSARVLVPLILGLVGLFVFIVYESYVPKYPMIPFSLLSTVTGASGFLQTFVMPILLICIVYYLPVYFQACKGASPVASGVDGFGIAFTVAPSGVIAGITVTISRGYRIQLWTGWVIAIIGLAMISTLHADSSRGIAIGFQIIAGVGIGIISTTTYFPVLAPLPVSSNASALALFTFLRNFAQVWGLTIGDTILQNAFSKRLPDDFTSVFPLGTAIAYSVIPLVSAIEEPLKSEVRVAFADSLCVLWQVLIGVAGLGLLVSLVMKALPLHTSTDKEWGVNDSGSDKSLLAQRSLEKSRESLV</sequence>
<gene>
    <name evidence="7" type="ORF">SERLA73DRAFT_115855</name>
</gene>
<feature type="transmembrane region" description="Helical" evidence="5">
    <location>
        <begin position="418"/>
        <end position="436"/>
    </location>
</feature>
<dbReference type="PRINTS" id="PR01036">
    <property type="entry name" value="TCRTETB"/>
</dbReference>
<feature type="transmembrane region" description="Helical" evidence="5">
    <location>
        <begin position="456"/>
        <end position="474"/>
    </location>
</feature>
<dbReference type="AlphaFoldDB" id="F8QDZ1"/>
<feature type="transmembrane region" description="Helical" evidence="5">
    <location>
        <begin position="184"/>
        <end position="204"/>
    </location>
</feature>
<dbReference type="InterPro" id="IPR036259">
    <property type="entry name" value="MFS_trans_sf"/>
</dbReference>
<feature type="transmembrane region" description="Helical" evidence="5">
    <location>
        <begin position="26"/>
        <end position="51"/>
    </location>
</feature>
<reference evidence="8" key="1">
    <citation type="journal article" date="2011" name="Science">
        <title>The plant cell wall-decomposing machinery underlies the functional diversity of forest fungi.</title>
        <authorList>
            <person name="Eastwood D.C."/>
            <person name="Floudas D."/>
            <person name="Binder M."/>
            <person name="Majcherczyk A."/>
            <person name="Schneider P."/>
            <person name="Aerts A."/>
            <person name="Asiegbu F.O."/>
            <person name="Baker S.E."/>
            <person name="Barry K."/>
            <person name="Bendiksby M."/>
            <person name="Blumentritt M."/>
            <person name="Coutinho P.M."/>
            <person name="Cullen D."/>
            <person name="de Vries R.P."/>
            <person name="Gathman A."/>
            <person name="Goodell B."/>
            <person name="Henrissat B."/>
            <person name="Ihrmark K."/>
            <person name="Kauserud H."/>
            <person name="Kohler A."/>
            <person name="LaButti K."/>
            <person name="Lapidus A."/>
            <person name="Lavin J.L."/>
            <person name="Lee Y.-H."/>
            <person name="Lindquist E."/>
            <person name="Lilly W."/>
            <person name="Lucas S."/>
            <person name="Morin E."/>
            <person name="Murat C."/>
            <person name="Oguiza J.A."/>
            <person name="Park J."/>
            <person name="Pisabarro A.G."/>
            <person name="Riley R."/>
            <person name="Rosling A."/>
            <person name="Salamov A."/>
            <person name="Schmidt O."/>
            <person name="Schmutz J."/>
            <person name="Skrede I."/>
            <person name="Stenlid J."/>
            <person name="Wiebenga A."/>
            <person name="Xie X."/>
            <person name="Kuees U."/>
            <person name="Hibbett D.S."/>
            <person name="Hoffmeister D."/>
            <person name="Hoegberg N."/>
            <person name="Martin F."/>
            <person name="Grigoriev I.V."/>
            <person name="Watkinson S.C."/>
        </authorList>
    </citation>
    <scope>NUCLEOTIDE SEQUENCE [LARGE SCALE GENOMIC DNA]</scope>
    <source>
        <strain evidence="8">strain S7.3</strain>
    </source>
</reference>
<feature type="transmembrane region" description="Helical" evidence="5">
    <location>
        <begin position="153"/>
        <end position="172"/>
    </location>
</feature>
<comment type="subcellular location">
    <subcellularLocation>
        <location evidence="1">Membrane</location>
        <topology evidence="1">Multi-pass membrane protein</topology>
    </subcellularLocation>
</comment>
<dbReference type="EMBL" id="GL945492">
    <property type="protein sequence ID" value="EGN93366.1"/>
    <property type="molecule type" value="Genomic_DNA"/>
</dbReference>
<dbReference type="Gene3D" id="1.20.1250.20">
    <property type="entry name" value="MFS general substrate transporter like domains"/>
    <property type="match status" value="1"/>
</dbReference>
<feature type="transmembrane region" description="Helical" evidence="5">
    <location>
        <begin position="331"/>
        <end position="351"/>
    </location>
</feature>
<keyword evidence="8" id="KW-1185">Reference proteome</keyword>
<dbReference type="InterPro" id="IPR020846">
    <property type="entry name" value="MFS_dom"/>
</dbReference>
<dbReference type="eggNOG" id="KOG0254">
    <property type="taxonomic scope" value="Eukaryota"/>
</dbReference>
<keyword evidence="3 5" id="KW-1133">Transmembrane helix</keyword>
<dbReference type="OMA" id="HETDENW"/>
<evidence type="ECO:0000256" key="3">
    <source>
        <dbReference type="ARBA" id="ARBA00022989"/>
    </source>
</evidence>
<keyword evidence="4 5" id="KW-0472">Membrane</keyword>
<feature type="domain" description="Major facilitator superfamily (MFS) profile" evidence="6">
    <location>
        <begin position="29"/>
        <end position="479"/>
    </location>
</feature>
<proteinExistence type="predicted"/>
<protein>
    <recommendedName>
        <fullName evidence="6">Major facilitator superfamily (MFS) profile domain-containing protein</fullName>
    </recommendedName>
</protein>
<evidence type="ECO:0000313" key="7">
    <source>
        <dbReference type="EMBL" id="EGN93366.1"/>
    </source>
</evidence>
<accession>F8QDZ1</accession>